<sequence>MVLSLSPSIFLCVLHLDFSLLDFVYLSLYLKRFSHIRISFYTDPVLCGFGLDHGTTNSLEISTLRLLFSSFLLSSRRTRKGRMMLNNHLRDTKHFDFFNALDKTRHTSDKKDLQYTRYGKTNFIKFYHERCTLTFVKGGP</sequence>
<keyword evidence="2" id="KW-1185">Reference proteome</keyword>
<dbReference type="EMBL" id="LEKV01000134">
    <property type="protein sequence ID" value="KVI11418.1"/>
    <property type="molecule type" value="Genomic_DNA"/>
</dbReference>
<evidence type="ECO:0000313" key="2">
    <source>
        <dbReference type="Proteomes" id="UP000243975"/>
    </source>
</evidence>
<evidence type="ECO:0000313" key="1">
    <source>
        <dbReference type="EMBL" id="KVI11418.1"/>
    </source>
</evidence>
<protein>
    <submittedName>
        <fullName evidence="1">Uncharacterized protein</fullName>
    </submittedName>
</protein>
<dbReference type="Proteomes" id="UP000243975">
    <property type="component" value="Unassembled WGS sequence"/>
</dbReference>
<dbReference type="AlphaFoldDB" id="A0A118K702"/>
<accession>A0A118K702</accession>
<gene>
    <name evidence="1" type="ORF">Ccrd_010167</name>
</gene>
<proteinExistence type="predicted"/>
<name>A0A118K702_CYNCS</name>
<dbReference type="Gramene" id="KVI11418">
    <property type="protein sequence ID" value="KVI11418"/>
    <property type="gene ID" value="Ccrd_010167"/>
</dbReference>
<reference evidence="1 2" key="1">
    <citation type="journal article" date="2016" name="Sci. Rep.">
        <title>The genome sequence of the outbreeding globe artichoke constructed de novo incorporating a phase-aware low-pass sequencing strategy of F1 progeny.</title>
        <authorList>
            <person name="Scaglione D."/>
            <person name="Reyes-Chin-Wo S."/>
            <person name="Acquadro A."/>
            <person name="Froenicke L."/>
            <person name="Portis E."/>
            <person name="Beitel C."/>
            <person name="Tirone M."/>
            <person name="Mauro R."/>
            <person name="Lo Monaco A."/>
            <person name="Mauromicale G."/>
            <person name="Faccioli P."/>
            <person name="Cattivelli L."/>
            <person name="Rieseberg L."/>
            <person name="Michelmore R."/>
            <person name="Lanteri S."/>
        </authorList>
    </citation>
    <scope>NUCLEOTIDE SEQUENCE [LARGE SCALE GENOMIC DNA]</scope>
    <source>
        <strain evidence="1">2C</strain>
    </source>
</reference>
<organism evidence="1 2">
    <name type="scientific">Cynara cardunculus var. scolymus</name>
    <name type="common">Globe artichoke</name>
    <name type="synonym">Cynara scolymus</name>
    <dbReference type="NCBI Taxonomy" id="59895"/>
    <lineage>
        <taxon>Eukaryota</taxon>
        <taxon>Viridiplantae</taxon>
        <taxon>Streptophyta</taxon>
        <taxon>Embryophyta</taxon>
        <taxon>Tracheophyta</taxon>
        <taxon>Spermatophyta</taxon>
        <taxon>Magnoliopsida</taxon>
        <taxon>eudicotyledons</taxon>
        <taxon>Gunneridae</taxon>
        <taxon>Pentapetalae</taxon>
        <taxon>asterids</taxon>
        <taxon>campanulids</taxon>
        <taxon>Asterales</taxon>
        <taxon>Asteraceae</taxon>
        <taxon>Carduoideae</taxon>
        <taxon>Cardueae</taxon>
        <taxon>Carduinae</taxon>
        <taxon>Cynara</taxon>
    </lineage>
</organism>
<comment type="caution">
    <text evidence="1">The sequence shown here is derived from an EMBL/GenBank/DDBJ whole genome shotgun (WGS) entry which is preliminary data.</text>
</comment>